<reference evidence="1 2" key="1">
    <citation type="submission" date="2020-08" db="EMBL/GenBank/DDBJ databases">
        <title>Sequencing the genomes of 1000 actinobacteria strains.</title>
        <authorList>
            <person name="Klenk H.-P."/>
        </authorList>
    </citation>
    <scope>NUCLEOTIDE SEQUENCE [LARGE SCALE GENOMIC DNA]</scope>
    <source>
        <strain evidence="1 2">DSM 45267</strain>
    </source>
</reference>
<proteinExistence type="predicted"/>
<comment type="caution">
    <text evidence="1">The sequence shown here is derived from an EMBL/GenBank/DDBJ whole genome shotgun (WGS) entry which is preliminary data.</text>
</comment>
<gene>
    <name evidence="1" type="ORF">FB384_004903</name>
</gene>
<evidence type="ECO:0000313" key="1">
    <source>
        <dbReference type="EMBL" id="MBB3665944.1"/>
    </source>
</evidence>
<dbReference type="Proteomes" id="UP000564573">
    <property type="component" value="Unassembled WGS sequence"/>
</dbReference>
<accession>A0A839XX67</accession>
<evidence type="ECO:0000313" key="2">
    <source>
        <dbReference type="Proteomes" id="UP000564573"/>
    </source>
</evidence>
<dbReference type="EMBL" id="JACIBS010000009">
    <property type="protein sequence ID" value="MBB3665944.1"/>
    <property type="molecule type" value="Genomic_DNA"/>
</dbReference>
<sequence length="96" mass="10861">MSCHFSDVHTHYREDPRAAGELSSYVIERHDPTTGARWSIGRVNGFRGDWVALGLGHNAWTPYFPSRDSAVKALLMARGDFRGVFARQPRVPAWHP</sequence>
<name>A0A839XX67_9PSEU</name>
<dbReference type="RefSeq" id="WP_183787144.1">
    <property type="nucleotide sequence ID" value="NZ_JACIBS010000009.1"/>
</dbReference>
<organism evidence="1 2">
    <name type="scientific">Prauserella sediminis</name>
    <dbReference type="NCBI Taxonomy" id="577680"/>
    <lineage>
        <taxon>Bacteria</taxon>
        <taxon>Bacillati</taxon>
        <taxon>Actinomycetota</taxon>
        <taxon>Actinomycetes</taxon>
        <taxon>Pseudonocardiales</taxon>
        <taxon>Pseudonocardiaceae</taxon>
        <taxon>Prauserella</taxon>
        <taxon>Prauserella salsuginis group</taxon>
    </lineage>
</organism>
<protein>
    <submittedName>
        <fullName evidence="1">Uncharacterized protein</fullName>
    </submittedName>
</protein>
<keyword evidence="2" id="KW-1185">Reference proteome</keyword>
<dbReference type="AlphaFoldDB" id="A0A839XX67"/>